<keyword evidence="5" id="KW-0805">Transcription regulation</keyword>
<dbReference type="GO" id="GO:0005524">
    <property type="term" value="F:ATP binding"/>
    <property type="evidence" value="ECO:0007669"/>
    <property type="project" value="UniProtKB-UniRule"/>
</dbReference>
<dbReference type="OrthoDB" id="1927209at2759"/>
<feature type="region of interest" description="Disordered" evidence="6">
    <location>
        <begin position="125"/>
        <end position="158"/>
    </location>
</feature>
<keyword evidence="5" id="KW-0010">Activator</keyword>
<reference evidence="9 11" key="2">
    <citation type="journal article" date="2014" name="BMC Genomics">
        <title>An improved genome release (version Mt4.0) for the model legume Medicago truncatula.</title>
        <authorList>
            <person name="Tang H."/>
            <person name="Krishnakumar V."/>
            <person name="Bidwell S."/>
            <person name="Rosen B."/>
            <person name="Chan A."/>
            <person name="Zhou S."/>
            <person name="Gentzbittel L."/>
            <person name="Childs K.L."/>
            <person name="Yandell M."/>
            <person name="Gundlach H."/>
            <person name="Mayer K.F."/>
            <person name="Schwartz D.C."/>
            <person name="Town C.D."/>
        </authorList>
    </citation>
    <scope>GENOME REANNOTATION</scope>
    <source>
        <strain evidence="9">A17</strain>
        <strain evidence="10 11">cv. Jemalong A17</strain>
    </source>
</reference>
<dbReference type="Proteomes" id="UP000002051">
    <property type="component" value="Chromosome 2"/>
</dbReference>
<dbReference type="EMBL" id="CM001218">
    <property type="protein sequence ID" value="KEH37559.1"/>
    <property type="molecule type" value="Genomic_DNA"/>
</dbReference>
<evidence type="ECO:0000256" key="1">
    <source>
        <dbReference type="ARBA" id="ARBA00004123"/>
    </source>
</evidence>
<organism evidence="9 11">
    <name type="scientific">Medicago truncatula</name>
    <name type="common">Barrel medic</name>
    <name type="synonym">Medicago tribuloides</name>
    <dbReference type="NCBI Taxonomy" id="3880"/>
    <lineage>
        <taxon>Eukaryota</taxon>
        <taxon>Viridiplantae</taxon>
        <taxon>Streptophyta</taxon>
        <taxon>Embryophyta</taxon>
        <taxon>Tracheophyta</taxon>
        <taxon>Spermatophyta</taxon>
        <taxon>Magnoliopsida</taxon>
        <taxon>eudicotyledons</taxon>
        <taxon>Gunneridae</taxon>
        <taxon>Pentapetalae</taxon>
        <taxon>rosids</taxon>
        <taxon>fabids</taxon>
        <taxon>Fabales</taxon>
        <taxon>Fabaceae</taxon>
        <taxon>Papilionoideae</taxon>
        <taxon>50 kb inversion clade</taxon>
        <taxon>NPAAA clade</taxon>
        <taxon>Hologalegina</taxon>
        <taxon>IRL clade</taxon>
        <taxon>Trifolieae</taxon>
        <taxon>Medicago</taxon>
    </lineage>
</organism>
<dbReference type="PANTHER" id="PTHR31602">
    <property type="entry name" value="GROWTH-REGULATING FACTOR 5"/>
    <property type="match status" value="1"/>
</dbReference>
<dbReference type="Pfam" id="PF08880">
    <property type="entry name" value="QLQ"/>
    <property type="match status" value="1"/>
</dbReference>
<dbReference type="InterPro" id="IPR014977">
    <property type="entry name" value="WRC_dom"/>
</dbReference>
<keyword evidence="5" id="KW-0804">Transcription</keyword>
<keyword evidence="11" id="KW-1185">Reference proteome</keyword>
<dbReference type="ExpressionAtlas" id="A0A072V671">
    <property type="expression patterns" value="differential"/>
</dbReference>
<reference evidence="9 11" key="1">
    <citation type="journal article" date="2011" name="Nature">
        <title>The Medicago genome provides insight into the evolution of rhizobial symbioses.</title>
        <authorList>
            <person name="Young N.D."/>
            <person name="Debelle F."/>
            <person name="Oldroyd G.E."/>
            <person name="Geurts R."/>
            <person name="Cannon S.B."/>
            <person name="Udvardi M.K."/>
            <person name="Benedito V.A."/>
            <person name="Mayer K.F."/>
            <person name="Gouzy J."/>
            <person name="Schoof H."/>
            <person name="Van de Peer Y."/>
            <person name="Proost S."/>
            <person name="Cook D.R."/>
            <person name="Meyers B.C."/>
            <person name="Spannagl M."/>
            <person name="Cheung F."/>
            <person name="De Mita S."/>
            <person name="Krishnakumar V."/>
            <person name="Gundlach H."/>
            <person name="Zhou S."/>
            <person name="Mudge J."/>
            <person name="Bharti A.K."/>
            <person name="Murray J.D."/>
            <person name="Naoumkina M.A."/>
            <person name="Rosen B."/>
            <person name="Silverstein K.A."/>
            <person name="Tang H."/>
            <person name="Rombauts S."/>
            <person name="Zhao P.X."/>
            <person name="Zhou P."/>
            <person name="Barbe V."/>
            <person name="Bardou P."/>
            <person name="Bechner M."/>
            <person name="Bellec A."/>
            <person name="Berger A."/>
            <person name="Berges H."/>
            <person name="Bidwell S."/>
            <person name="Bisseling T."/>
            <person name="Choisne N."/>
            <person name="Couloux A."/>
            <person name="Denny R."/>
            <person name="Deshpande S."/>
            <person name="Dai X."/>
            <person name="Doyle J.J."/>
            <person name="Dudez A.M."/>
            <person name="Farmer A.D."/>
            <person name="Fouteau S."/>
            <person name="Franken C."/>
            <person name="Gibelin C."/>
            <person name="Gish J."/>
            <person name="Goldstein S."/>
            <person name="Gonzalez A.J."/>
            <person name="Green P.J."/>
            <person name="Hallab A."/>
            <person name="Hartog M."/>
            <person name="Hua A."/>
            <person name="Humphray S.J."/>
            <person name="Jeong D.H."/>
            <person name="Jing Y."/>
            <person name="Jocker A."/>
            <person name="Kenton S.M."/>
            <person name="Kim D.J."/>
            <person name="Klee K."/>
            <person name="Lai H."/>
            <person name="Lang C."/>
            <person name="Lin S."/>
            <person name="Macmil S.L."/>
            <person name="Magdelenat G."/>
            <person name="Matthews L."/>
            <person name="McCorrison J."/>
            <person name="Monaghan E.L."/>
            <person name="Mun J.H."/>
            <person name="Najar F.Z."/>
            <person name="Nicholson C."/>
            <person name="Noirot C."/>
            <person name="O'Bleness M."/>
            <person name="Paule C.R."/>
            <person name="Poulain J."/>
            <person name="Prion F."/>
            <person name="Qin B."/>
            <person name="Qu C."/>
            <person name="Retzel E.F."/>
            <person name="Riddle C."/>
            <person name="Sallet E."/>
            <person name="Samain S."/>
            <person name="Samson N."/>
            <person name="Sanders I."/>
            <person name="Saurat O."/>
            <person name="Scarpelli C."/>
            <person name="Schiex T."/>
            <person name="Segurens B."/>
            <person name="Severin A.J."/>
            <person name="Sherrier D.J."/>
            <person name="Shi R."/>
            <person name="Sims S."/>
            <person name="Singer S.R."/>
            <person name="Sinharoy S."/>
            <person name="Sterck L."/>
            <person name="Viollet A."/>
            <person name="Wang B.B."/>
            <person name="Wang K."/>
            <person name="Wang M."/>
            <person name="Wang X."/>
            <person name="Warfsmann J."/>
            <person name="Weissenbach J."/>
            <person name="White D.D."/>
            <person name="White J.D."/>
            <person name="Wiley G.B."/>
            <person name="Wincker P."/>
            <person name="Xing Y."/>
            <person name="Yang L."/>
            <person name="Yao Z."/>
            <person name="Ying F."/>
            <person name="Zhai J."/>
            <person name="Zhou L."/>
            <person name="Zuber A."/>
            <person name="Denarie J."/>
            <person name="Dixon R.A."/>
            <person name="May G.D."/>
            <person name="Schwartz D.C."/>
            <person name="Rogers J."/>
            <person name="Quetier F."/>
            <person name="Town C.D."/>
            <person name="Roe B.A."/>
        </authorList>
    </citation>
    <scope>NUCLEOTIDE SEQUENCE [LARGE SCALE GENOMIC DNA]</scope>
    <source>
        <strain evidence="9">A17</strain>
        <strain evidence="10 11">cv. Jemalong A17</strain>
    </source>
</reference>
<protein>
    <recommendedName>
        <fullName evidence="5">Growth-regulating factor</fullName>
    </recommendedName>
</protein>
<dbReference type="PANTHER" id="PTHR31602:SF46">
    <property type="entry name" value="GROWTH-REGULATING FACTOR 6"/>
    <property type="match status" value="1"/>
</dbReference>
<evidence type="ECO:0000256" key="2">
    <source>
        <dbReference type="ARBA" id="ARBA00008122"/>
    </source>
</evidence>
<feature type="short sequence motif" description="Bipartite nuclear localization signal" evidence="4">
    <location>
        <begin position="81"/>
        <end position="91"/>
    </location>
</feature>
<evidence type="ECO:0000313" key="10">
    <source>
        <dbReference type="EnsemblPlants" id="KEH37559"/>
    </source>
</evidence>
<dbReference type="Pfam" id="PF08879">
    <property type="entry name" value="WRC"/>
    <property type="match status" value="1"/>
</dbReference>
<feature type="short sequence motif" description="Bipartite nuclear localization signal" evidence="4">
    <location>
        <begin position="109"/>
        <end position="116"/>
    </location>
</feature>
<dbReference type="InterPro" id="IPR014978">
    <property type="entry name" value="Gln-Leu-Gln_QLQ"/>
</dbReference>
<dbReference type="PROSITE" id="PS51667">
    <property type="entry name" value="WRC"/>
    <property type="match status" value="1"/>
</dbReference>
<evidence type="ECO:0000313" key="9">
    <source>
        <dbReference type="EMBL" id="KEH37559.1"/>
    </source>
</evidence>
<dbReference type="AlphaFoldDB" id="A0A072V671"/>
<feature type="domain" description="QLQ" evidence="7">
    <location>
        <begin position="7"/>
        <end position="42"/>
    </location>
</feature>
<dbReference type="SMART" id="SM00951">
    <property type="entry name" value="QLQ"/>
    <property type="match status" value="1"/>
</dbReference>
<name>A0A072V671_MEDTR</name>
<evidence type="ECO:0000256" key="5">
    <source>
        <dbReference type="RuleBase" id="RU367127"/>
    </source>
</evidence>
<dbReference type="GO" id="GO:0099402">
    <property type="term" value="P:plant organ development"/>
    <property type="evidence" value="ECO:0007669"/>
    <property type="project" value="UniProtKB-ARBA"/>
</dbReference>
<evidence type="ECO:0000256" key="6">
    <source>
        <dbReference type="SAM" id="MobiDB-lite"/>
    </source>
</evidence>
<evidence type="ECO:0000313" key="11">
    <source>
        <dbReference type="Proteomes" id="UP000002051"/>
    </source>
</evidence>
<feature type="domain" description="WRC" evidence="8">
    <location>
        <begin position="76"/>
        <end position="120"/>
    </location>
</feature>
<dbReference type="GO" id="GO:0006351">
    <property type="term" value="P:DNA-templated transcription"/>
    <property type="evidence" value="ECO:0007669"/>
    <property type="project" value="UniProtKB-UniRule"/>
</dbReference>
<dbReference type="PROSITE" id="PS51666">
    <property type="entry name" value="QLQ"/>
    <property type="match status" value="1"/>
</dbReference>
<dbReference type="GO" id="GO:0006355">
    <property type="term" value="P:regulation of DNA-templated transcription"/>
    <property type="evidence" value="ECO:0007669"/>
    <property type="project" value="InterPro"/>
</dbReference>
<feature type="compositionally biased region" description="Polar residues" evidence="6">
    <location>
        <begin position="334"/>
        <end position="350"/>
    </location>
</feature>
<comment type="function">
    <text evidence="5">Transcription activator.</text>
</comment>
<accession>A0A072V671</accession>
<dbReference type="STRING" id="3880.A0A072V671"/>
<evidence type="ECO:0000256" key="3">
    <source>
        <dbReference type="ARBA" id="ARBA00023242"/>
    </source>
</evidence>
<evidence type="ECO:0000259" key="8">
    <source>
        <dbReference type="PROSITE" id="PS51667"/>
    </source>
</evidence>
<reference evidence="10" key="3">
    <citation type="submission" date="2015-04" db="UniProtKB">
        <authorList>
            <consortium name="EnsemblPlants"/>
        </authorList>
    </citation>
    <scope>IDENTIFICATION</scope>
    <source>
        <strain evidence="10">cv. Jemalong A17</strain>
    </source>
</reference>
<comment type="domain">
    <text evidence="5">The QLQ domain and WRC domain may be involved in protein-protein interaction and DNA-binding, respectively.</text>
</comment>
<dbReference type="GO" id="GO:0005634">
    <property type="term" value="C:nucleus"/>
    <property type="evidence" value="ECO:0007669"/>
    <property type="project" value="UniProtKB-SubCell"/>
</dbReference>
<comment type="similarity">
    <text evidence="2 5">Belongs to the GRF family.</text>
</comment>
<evidence type="ECO:0000259" key="7">
    <source>
        <dbReference type="PROSITE" id="PS51666"/>
    </source>
</evidence>
<gene>
    <name evidence="10" type="primary">25486490</name>
    <name evidence="9" type="ordered locus">MTR_2g041430</name>
</gene>
<keyword evidence="3 4" id="KW-0539">Nucleus</keyword>
<dbReference type="EnsemblPlants" id="KEH37559">
    <property type="protein sequence ID" value="KEH37559"/>
    <property type="gene ID" value="MTR_2g041430"/>
</dbReference>
<proteinExistence type="inferred from homology"/>
<evidence type="ECO:0000256" key="4">
    <source>
        <dbReference type="PROSITE-ProRule" id="PRU01002"/>
    </source>
</evidence>
<comment type="subcellular location">
    <subcellularLocation>
        <location evidence="1 4 5">Nucleus</location>
    </subcellularLocation>
</comment>
<feature type="region of interest" description="Disordered" evidence="6">
    <location>
        <begin position="334"/>
        <end position="357"/>
    </location>
</feature>
<dbReference type="InterPro" id="IPR031137">
    <property type="entry name" value="GRF"/>
</dbReference>
<feature type="compositionally biased region" description="Low complexity" evidence="6">
    <location>
        <begin position="125"/>
        <end position="153"/>
    </location>
</feature>
<sequence>MNKNKFPFTPSQWQELEHQALIYKYMASGISIPPDLLFTIRKSYLDSPLSSRLFPSQQHQHFGWNYLQMGLGRKIDPEPGRCRRTDGKKWRCSKEAYPDSKYCERHMHRGKNRSRKPVEVVKTATTNTNNINNASSLTKNSPASLTNSSSSLSFETQQHHQNYPQNSCYASNLQQSFMYPHTTSRSTLSSGIGLSFEDNSAPLFLDSNTCSQNNTDYRNRYVYGQKEEVDEYAFFKEPSGSSTMKSFSTSSMEHDPWQLTPLTMSSSSSSSTSLRQRSYSALSNDYSCLQLQSLSEHSKQDEPQKTVHRFFDEWPHKGRDQWLDLDDKSSTTQLSISIPSSTHNFPTFTSRNHHVTS</sequence>